<keyword evidence="2 7" id="KW-0813">Transport</keyword>
<evidence type="ECO:0000256" key="5">
    <source>
        <dbReference type="ARBA" id="ARBA00023136"/>
    </source>
</evidence>
<evidence type="ECO:0000256" key="8">
    <source>
        <dbReference type="SAM" id="MobiDB-lite"/>
    </source>
</evidence>
<dbReference type="InterPro" id="IPR039426">
    <property type="entry name" value="TonB-dep_rcpt-like"/>
</dbReference>
<comment type="subcellular location">
    <subcellularLocation>
        <location evidence="1 7">Cell outer membrane</location>
        <topology evidence="1 7">Multi-pass membrane protein</topology>
    </subcellularLocation>
</comment>
<gene>
    <name evidence="10" type="ORF">F0L74_22280</name>
</gene>
<dbReference type="SUPFAM" id="SSF49464">
    <property type="entry name" value="Carboxypeptidase regulatory domain-like"/>
    <property type="match status" value="1"/>
</dbReference>
<dbReference type="Pfam" id="PF13715">
    <property type="entry name" value="CarbopepD_reg_2"/>
    <property type="match status" value="1"/>
</dbReference>
<dbReference type="InterPro" id="IPR023996">
    <property type="entry name" value="TonB-dep_OMP_SusC/RagA"/>
</dbReference>
<dbReference type="SUPFAM" id="SSF56935">
    <property type="entry name" value="Porins"/>
    <property type="match status" value="1"/>
</dbReference>
<dbReference type="GO" id="GO:0009279">
    <property type="term" value="C:cell outer membrane"/>
    <property type="evidence" value="ECO:0007669"/>
    <property type="project" value="UniProtKB-SubCell"/>
</dbReference>
<evidence type="ECO:0000256" key="3">
    <source>
        <dbReference type="ARBA" id="ARBA00022452"/>
    </source>
</evidence>
<keyword evidence="3 7" id="KW-1134">Transmembrane beta strand</keyword>
<reference evidence="10 11" key="2">
    <citation type="submission" date="2019-09" db="EMBL/GenBank/DDBJ databases">
        <authorList>
            <person name="Jin C."/>
        </authorList>
    </citation>
    <scope>NUCLEOTIDE SEQUENCE [LARGE SCALE GENOMIC DNA]</scope>
    <source>
        <strain evidence="10 11">BN140078</strain>
    </source>
</reference>
<dbReference type="Gene3D" id="3.55.50.30">
    <property type="match status" value="1"/>
</dbReference>
<evidence type="ECO:0000256" key="1">
    <source>
        <dbReference type="ARBA" id="ARBA00004571"/>
    </source>
</evidence>
<keyword evidence="5 7" id="KW-0472">Membrane</keyword>
<evidence type="ECO:0000256" key="2">
    <source>
        <dbReference type="ARBA" id="ARBA00022448"/>
    </source>
</evidence>
<evidence type="ECO:0000313" key="10">
    <source>
        <dbReference type="EMBL" id="KAA2238945.1"/>
    </source>
</evidence>
<evidence type="ECO:0000259" key="9">
    <source>
        <dbReference type="SMART" id="SM00965"/>
    </source>
</evidence>
<keyword evidence="11" id="KW-1185">Reference proteome</keyword>
<dbReference type="Gene3D" id="2.170.130.10">
    <property type="entry name" value="TonB-dependent receptor, plug domain"/>
    <property type="match status" value="1"/>
</dbReference>
<comment type="caution">
    <text evidence="10">The sequence shown here is derived from an EMBL/GenBank/DDBJ whole genome shotgun (WGS) entry which is preliminary data.</text>
</comment>
<feature type="region of interest" description="Disordered" evidence="8">
    <location>
        <begin position="644"/>
        <end position="666"/>
    </location>
</feature>
<reference evidence="10 11" key="1">
    <citation type="submission" date="2019-09" db="EMBL/GenBank/DDBJ databases">
        <title>Chitinophaga ginsengihumi sp. nov., isolated from soil of ginseng rhizosphere.</title>
        <authorList>
            <person name="Lee J."/>
        </authorList>
    </citation>
    <scope>NUCLEOTIDE SEQUENCE [LARGE SCALE GENOMIC DNA]</scope>
    <source>
        <strain evidence="10 11">BN140078</strain>
    </source>
</reference>
<dbReference type="NCBIfam" id="TIGR04056">
    <property type="entry name" value="OMP_RagA_SusC"/>
    <property type="match status" value="1"/>
</dbReference>
<keyword evidence="6 7" id="KW-0998">Cell outer membrane</keyword>
<keyword evidence="4 7" id="KW-0812">Transmembrane</keyword>
<dbReference type="Gene3D" id="2.60.40.1120">
    <property type="entry name" value="Carboxypeptidase-like, regulatory domain"/>
    <property type="match status" value="1"/>
</dbReference>
<dbReference type="AlphaFoldDB" id="A0A5B2VJ26"/>
<dbReference type="InterPro" id="IPR008969">
    <property type="entry name" value="CarboxyPept-like_regulatory"/>
</dbReference>
<dbReference type="Pfam" id="PF07660">
    <property type="entry name" value="STN"/>
    <property type="match status" value="1"/>
</dbReference>
<evidence type="ECO:0000256" key="6">
    <source>
        <dbReference type="ARBA" id="ARBA00023237"/>
    </source>
</evidence>
<dbReference type="Proteomes" id="UP000324611">
    <property type="component" value="Unassembled WGS sequence"/>
</dbReference>
<accession>A0A5B2VJ26</accession>
<dbReference type="InterPro" id="IPR012910">
    <property type="entry name" value="Plug_dom"/>
</dbReference>
<dbReference type="InterPro" id="IPR023997">
    <property type="entry name" value="TonB-dep_OMP_SusC/RagA_CS"/>
</dbReference>
<evidence type="ECO:0000256" key="7">
    <source>
        <dbReference type="PROSITE-ProRule" id="PRU01360"/>
    </source>
</evidence>
<dbReference type="InterPro" id="IPR037066">
    <property type="entry name" value="Plug_dom_sf"/>
</dbReference>
<dbReference type="Pfam" id="PF07715">
    <property type="entry name" value="Plug"/>
    <property type="match status" value="1"/>
</dbReference>
<organism evidence="10 11">
    <name type="scientific">Chitinophaga agrisoli</name>
    <dbReference type="NCBI Taxonomy" id="2607653"/>
    <lineage>
        <taxon>Bacteria</taxon>
        <taxon>Pseudomonadati</taxon>
        <taxon>Bacteroidota</taxon>
        <taxon>Chitinophagia</taxon>
        <taxon>Chitinophagales</taxon>
        <taxon>Chitinophagaceae</taxon>
        <taxon>Chitinophaga</taxon>
    </lineage>
</organism>
<dbReference type="PROSITE" id="PS52016">
    <property type="entry name" value="TONB_DEPENDENT_REC_3"/>
    <property type="match status" value="1"/>
</dbReference>
<protein>
    <submittedName>
        <fullName evidence="10">SusC/RagA family TonB-linked outer membrane protein</fullName>
    </submittedName>
</protein>
<dbReference type="NCBIfam" id="TIGR04057">
    <property type="entry name" value="SusC_RagA_signa"/>
    <property type="match status" value="1"/>
</dbReference>
<dbReference type="Gene3D" id="2.40.170.20">
    <property type="entry name" value="TonB-dependent receptor, beta-barrel domain"/>
    <property type="match status" value="1"/>
</dbReference>
<dbReference type="SMART" id="SM00965">
    <property type="entry name" value="STN"/>
    <property type="match status" value="1"/>
</dbReference>
<feature type="domain" description="Secretin/TonB short N-terminal" evidence="9">
    <location>
        <begin position="87"/>
        <end position="138"/>
    </location>
</feature>
<proteinExistence type="inferred from homology"/>
<evidence type="ECO:0000256" key="4">
    <source>
        <dbReference type="ARBA" id="ARBA00022692"/>
    </source>
</evidence>
<name>A0A5B2VJ26_9BACT</name>
<dbReference type="EMBL" id="VUOC01000004">
    <property type="protein sequence ID" value="KAA2238945.1"/>
    <property type="molecule type" value="Genomic_DNA"/>
</dbReference>
<dbReference type="InterPro" id="IPR011662">
    <property type="entry name" value="Secretin/TonB_short_N"/>
</dbReference>
<sequence length="1171" mass="128110">MYSNVKGKTPCGNVLSTRSVYNGATPKNVVSGCLRSKLCRVMRMTASLMLLACLHIAAKSVSQVVTITAKNEPLKSVFREVSKQTGISILFNEKELQETLPVSLKVKGASVQTVMDELLKGQPLTYSIENKIIIIEKKKIQDDYIDVAPTPVVATPADTVRTVSIIGFVVSEESKYLSGVTVMVKGTPQGYVTDNEGKFTLKYVPVKATLIITSIGYETQEVAVGPVPTGLTETVKFVTLKKHVGQLDETVIQAYGTTTKRKTTGNITTIKGEEIAKQPINNPLLALQGRVPGMVITPQSGYQFGGIKVEIRGRGAIDPHMPSDPLYIVDGVPRTILELNPGTGSPDYSSNMVGQGLDQTGNFGFSGGINQFFGMSAQDIASIEVLKDADATAIYGSRGANGVILITTKKGSPGKTRFGLSLNQGLNFVTGRWPMLNTQQYLAMRREAFKNDGITPSAAPGSDFAPDLFKFDSTRYTDWQKFFWGGTGKNTRLNASMSGGSEQSFFYIGGNINRSTDITNAKGSSMSAGISASITNRDRANRFQSVLTMNYNFTSINAINGYGQANMSPNAPSPFDKNGKPNWDEYRGLNILALPFVNLLQPHTSSGNEISASLALSYKIWKGLEARTNIGFTANDGHTTAITPITSQDPLSNTPPTGSSNIGNTQSKNWQVEPQLAYSFGNSERYGHFDLLAGGTLQNAHTSATNITGSKYTNDALLYNIGAAPAWIASGGSAQYRYVGTFARISYGYEDKYYLNLNWRRDGSSRFGAGNQFGNFGSVGAAWIMSDESWMRKWLPEFISLVKVRGSYGLTGSDAVGDYKYLTQWGNGVEGTQLLPYNGIGPVVPQIQPNADFHWQTNKKLEGALDIAMLDDRISTEIAWYRNRCGDQLIQFPTPNFSGFANVVANSPANVQNSGVEFYVNAQLINTQDVSLNFRFNISHNQNTLISYPDLAQSPYYTKYRIGKSLDANYFYHFTGIDPATGDYTYEDYNHDGKIYSGGTVPPGTGDDDRYVAINMTPKYEGSFGYSVRWKALMLNMDFRYSKRLASASITPSPGGPENISAWTYEHRWTTPGQIAEAPRLTTLQTMDRMNFTASDGFITDASYIRLGTIVLGYQLPAEWLRRFHMSSLSANISAQNIFVLTHYRGLDPEITYFGSMPPTRTITAGISCGF</sequence>
<dbReference type="InterPro" id="IPR036942">
    <property type="entry name" value="Beta-barrel_TonB_sf"/>
</dbReference>
<comment type="similarity">
    <text evidence="7">Belongs to the TonB-dependent receptor family.</text>
</comment>
<evidence type="ECO:0000313" key="11">
    <source>
        <dbReference type="Proteomes" id="UP000324611"/>
    </source>
</evidence>